<protein>
    <submittedName>
        <fullName evidence="2">Uncharacterized protein</fullName>
    </submittedName>
</protein>
<accession>W4KAC7</accession>
<dbReference type="AlphaFoldDB" id="W4KAC7"/>
<dbReference type="GeneID" id="20673456"/>
<evidence type="ECO:0000313" key="2">
    <source>
        <dbReference type="EMBL" id="ETW82285.1"/>
    </source>
</evidence>
<dbReference type="KEGG" id="hir:HETIRDRAFT_418208"/>
<evidence type="ECO:0000256" key="1">
    <source>
        <dbReference type="SAM" id="MobiDB-lite"/>
    </source>
</evidence>
<proteinExistence type="predicted"/>
<dbReference type="RefSeq" id="XP_009546819.1">
    <property type="nucleotide sequence ID" value="XM_009548524.1"/>
</dbReference>
<organism evidence="2 3">
    <name type="scientific">Heterobasidion irregulare (strain TC 32-1)</name>
    <dbReference type="NCBI Taxonomy" id="747525"/>
    <lineage>
        <taxon>Eukaryota</taxon>
        <taxon>Fungi</taxon>
        <taxon>Dikarya</taxon>
        <taxon>Basidiomycota</taxon>
        <taxon>Agaricomycotina</taxon>
        <taxon>Agaricomycetes</taxon>
        <taxon>Russulales</taxon>
        <taxon>Bondarzewiaceae</taxon>
        <taxon>Heterobasidion</taxon>
        <taxon>Heterobasidion annosum species complex</taxon>
    </lineage>
</organism>
<keyword evidence="3" id="KW-1185">Reference proteome</keyword>
<dbReference type="EMBL" id="KI925458">
    <property type="protein sequence ID" value="ETW82285.1"/>
    <property type="molecule type" value="Genomic_DNA"/>
</dbReference>
<name>W4KAC7_HETIT</name>
<feature type="compositionally biased region" description="Basic residues" evidence="1">
    <location>
        <begin position="59"/>
        <end position="69"/>
    </location>
</feature>
<reference evidence="2 3" key="1">
    <citation type="journal article" date="2012" name="New Phytol.">
        <title>Insight into trade-off between wood decay and parasitism from the genome of a fungal forest pathogen.</title>
        <authorList>
            <person name="Olson A."/>
            <person name="Aerts A."/>
            <person name="Asiegbu F."/>
            <person name="Belbahri L."/>
            <person name="Bouzid O."/>
            <person name="Broberg A."/>
            <person name="Canback B."/>
            <person name="Coutinho P.M."/>
            <person name="Cullen D."/>
            <person name="Dalman K."/>
            <person name="Deflorio G."/>
            <person name="van Diepen L.T."/>
            <person name="Dunand C."/>
            <person name="Duplessis S."/>
            <person name="Durling M."/>
            <person name="Gonthier P."/>
            <person name="Grimwood J."/>
            <person name="Fossdal C.G."/>
            <person name="Hansson D."/>
            <person name="Henrissat B."/>
            <person name="Hietala A."/>
            <person name="Himmelstrand K."/>
            <person name="Hoffmeister D."/>
            <person name="Hogberg N."/>
            <person name="James T.Y."/>
            <person name="Karlsson M."/>
            <person name="Kohler A."/>
            <person name="Kues U."/>
            <person name="Lee Y.H."/>
            <person name="Lin Y.C."/>
            <person name="Lind M."/>
            <person name="Lindquist E."/>
            <person name="Lombard V."/>
            <person name="Lucas S."/>
            <person name="Lunden K."/>
            <person name="Morin E."/>
            <person name="Murat C."/>
            <person name="Park J."/>
            <person name="Raffaello T."/>
            <person name="Rouze P."/>
            <person name="Salamov A."/>
            <person name="Schmutz J."/>
            <person name="Solheim H."/>
            <person name="Stahlberg J."/>
            <person name="Velez H."/>
            <person name="de Vries R.P."/>
            <person name="Wiebenga A."/>
            <person name="Woodward S."/>
            <person name="Yakovlev I."/>
            <person name="Garbelotto M."/>
            <person name="Martin F."/>
            <person name="Grigoriev I.V."/>
            <person name="Stenlid J."/>
        </authorList>
    </citation>
    <scope>NUCLEOTIDE SEQUENCE [LARGE SCALE GENOMIC DNA]</scope>
    <source>
        <strain evidence="2 3">TC 32-1</strain>
    </source>
</reference>
<dbReference type="InParanoid" id="W4KAC7"/>
<feature type="region of interest" description="Disordered" evidence="1">
    <location>
        <begin position="56"/>
        <end position="84"/>
    </location>
</feature>
<gene>
    <name evidence="2" type="ORF">HETIRDRAFT_418208</name>
</gene>
<evidence type="ECO:0000313" key="3">
    <source>
        <dbReference type="Proteomes" id="UP000030671"/>
    </source>
</evidence>
<dbReference type="Proteomes" id="UP000030671">
    <property type="component" value="Unassembled WGS sequence"/>
</dbReference>
<sequence length="84" mass="9453">MVGPKVVTTNALTASGHLSWTDIPRFQHLTSMHGDWIYQRIERLASRLSFCSHLPPRISHSRRQGRKNSRYGTSFGSVDGLTAD</sequence>
<dbReference type="HOGENOM" id="CLU_2527732_0_0_1"/>